<proteinExistence type="inferred from homology"/>
<accession>A0A521F1W4</accession>
<keyword evidence="3" id="KW-1003">Cell membrane</keyword>
<feature type="transmembrane region" description="Helical" evidence="9">
    <location>
        <begin position="296"/>
        <end position="313"/>
    </location>
</feature>
<keyword evidence="5 9" id="KW-1133">Transmembrane helix</keyword>
<keyword evidence="2" id="KW-0813">Transport</keyword>
<evidence type="ECO:0000313" key="11">
    <source>
        <dbReference type="Proteomes" id="UP000316916"/>
    </source>
</evidence>
<feature type="transmembrane region" description="Helical" evidence="9">
    <location>
        <begin position="97"/>
        <end position="116"/>
    </location>
</feature>
<sequence>MHFFHYIYLRLSISILDYYQPRKPDYPLPDRHYKTKPITVWYLFCLYTQNTSIFMITTKYVNYKQVLNLAGIHLVLISIWCTLIAVFFYFFNWHWMTIPWVPVALIGTAEAFLVGFKNNQAYDRLWEARKIWGGIVNSSRSFASMVYAFDTKNEGIGVFDLEDRKKRIVFRHIAWLYTFREQLLVPTEWEHISTEKKFGNINLRRNRLIKAGFPDYGRAPIFLHKYLSEEEYELKDDYKNFATYLVSQQAKDINELKNMGAITEFNQTQLQNALNEFYNFQGQAERIKKFPSPRQFASTAFVFNILFIMLLPLGLVNEFAKLGDWGIWTSIPFCIIIGWIYIIMELVGDYSENPFAGLMFDVPMLSICRTIEIDLLQMSGETDLPDPISSKNGVLV</sequence>
<name>A0A521F1W4_9FLAO</name>
<feature type="transmembrane region" description="Helical" evidence="9">
    <location>
        <begin position="38"/>
        <end position="57"/>
    </location>
</feature>
<keyword evidence="11" id="KW-1185">Reference proteome</keyword>
<evidence type="ECO:0000256" key="1">
    <source>
        <dbReference type="ARBA" id="ARBA00004651"/>
    </source>
</evidence>
<evidence type="ECO:0000313" key="10">
    <source>
        <dbReference type="EMBL" id="SMO90174.1"/>
    </source>
</evidence>
<dbReference type="Pfam" id="PF25539">
    <property type="entry name" value="Bestrophin_2"/>
    <property type="match status" value="1"/>
</dbReference>
<feature type="transmembrane region" description="Helical" evidence="9">
    <location>
        <begin position="69"/>
        <end position="91"/>
    </location>
</feature>
<keyword evidence="7 9" id="KW-0472">Membrane</keyword>
<dbReference type="PANTHER" id="PTHR33281">
    <property type="entry name" value="UPF0187 PROTEIN YNEE"/>
    <property type="match status" value="1"/>
</dbReference>
<evidence type="ECO:0000256" key="8">
    <source>
        <dbReference type="ARBA" id="ARBA00034708"/>
    </source>
</evidence>
<protein>
    <submittedName>
        <fullName evidence="10">Putative membrane protein</fullName>
    </submittedName>
</protein>
<gene>
    <name evidence="10" type="ORF">SAMN06265171_11135</name>
</gene>
<evidence type="ECO:0000256" key="7">
    <source>
        <dbReference type="ARBA" id="ARBA00023136"/>
    </source>
</evidence>
<dbReference type="GO" id="GO:0005886">
    <property type="term" value="C:plasma membrane"/>
    <property type="evidence" value="ECO:0007669"/>
    <property type="project" value="UniProtKB-SubCell"/>
</dbReference>
<dbReference type="AlphaFoldDB" id="A0A521F1W4"/>
<evidence type="ECO:0000256" key="3">
    <source>
        <dbReference type="ARBA" id="ARBA00022475"/>
    </source>
</evidence>
<comment type="subcellular location">
    <subcellularLocation>
        <location evidence="1">Cell membrane</location>
        <topology evidence="1">Multi-pass membrane protein</topology>
    </subcellularLocation>
</comment>
<dbReference type="Proteomes" id="UP000316916">
    <property type="component" value="Unassembled WGS sequence"/>
</dbReference>
<dbReference type="InterPro" id="IPR044669">
    <property type="entry name" value="YneE/VCCN1/2-like"/>
</dbReference>
<keyword evidence="6" id="KW-0406">Ion transport</keyword>
<dbReference type="PANTHER" id="PTHR33281:SF19">
    <property type="entry name" value="VOLTAGE-DEPENDENT ANION CHANNEL-FORMING PROTEIN YNEE"/>
    <property type="match status" value="1"/>
</dbReference>
<evidence type="ECO:0000256" key="4">
    <source>
        <dbReference type="ARBA" id="ARBA00022692"/>
    </source>
</evidence>
<evidence type="ECO:0000256" key="6">
    <source>
        <dbReference type="ARBA" id="ARBA00023065"/>
    </source>
</evidence>
<dbReference type="EMBL" id="FXTC01000011">
    <property type="protein sequence ID" value="SMO90174.1"/>
    <property type="molecule type" value="Genomic_DNA"/>
</dbReference>
<organism evidence="10 11">
    <name type="scientific">Chryseobacterium rhizoplanae</name>
    <dbReference type="NCBI Taxonomy" id="1609531"/>
    <lineage>
        <taxon>Bacteria</taxon>
        <taxon>Pseudomonadati</taxon>
        <taxon>Bacteroidota</taxon>
        <taxon>Flavobacteriia</taxon>
        <taxon>Flavobacteriales</taxon>
        <taxon>Weeksellaceae</taxon>
        <taxon>Chryseobacterium group</taxon>
        <taxon>Chryseobacterium</taxon>
    </lineage>
</organism>
<keyword evidence="4 9" id="KW-0812">Transmembrane</keyword>
<evidence type="ECO:0000256" key="5">
    <source>
        <dbReference type="ARBA" id="ARBA00022989"/>
    </source>
</evidence>
<feature type="transmembrane region" description="Helical" evidence="9">
    <location>
        <begin position="325"/>
        <end position="344"/>
    </location>
</feature>
<comment type="similarity">
    <text evidence="8">Belongs to the anion channel-forming bestrophin (TC 1.A.46) family.</text>
</comment>
<reference evidence="10 11" key="1">
    <citation type="submission" date="2017-05" db="EMBL/GenBank/DDBJ databases">
        <authorList>
            <person name="Varghese N."/>
            <person name="Submissions S."/>
        </authorList>
    </citation>
    <scope>NUCLEOTIDE SEQUENCE [LARGE SCALE GENOMIC DNA]</scope>
    <source>
        <strain evidence="10 11">DSM 29371</strain>
    </source>
</reference>
<evidence type="ECO:0000256" key="2">
    <source>
        <dbReference type="ARBA" id="ARBA00022448"/>
    </source>
</evidence>
<dbReference type="GO" id="GO:0005254">
    <property type="term" value="F:chloride channel activity"/>
    <property type="evidence" value="ECO:0007669"/>
    <property type="project" value="InterPro"/>
</dbReference>
<evidence type="ECO:0000256" key="9">
    <source>
        <dbReference type="SAM" id="Phobius"/>
    </source>
</evidence>